<evidence type="ECO:0000256" key="2">
    <source>
        <dbReference type="ARBA" id="ARBA00023235"/>
    </source>
</evidence>
<dbReference type="InterPro" id="IPR002942">
    <property type="entry name" value="S4_RNA-bd"/>
</dbReference>
<dbReference type="PROSITE" id="PS01149">
    <property type="entry name" value="PSI_RSU"/>
    <property type="match status" value="1"/>
</dbReference>
<dbReference type="SUPFAM" id="SSF55174">
    <property type="entry name" value="Alpha-L RNA-binding motif"/>
    <property type="match status" value="1"/>
</dbReference>
<evidence type="ECO:0000313" key="6">
    <source>
        <dbReference type="EMBL" id="BAO97451.1"/>
    </source>
</evidence>
<dbReference type="GO" id="GO:0000455">
    <property type="term" value="P:enzyme-directed rRNA pseudouridine synthesis"/>
    <property type="evidence" value="ECO:0007669"/>
    <property type="project" value="UniProtKB-ARBA"/>
</dbReference>
<gene>
    <name evidence="6" type="ORF">NY40_0431</name>
</gene>
<dbReference type="InterPro" id="IPR020094">
    <property type="entry name" value="TruA/RsuA/RluB/E/F_N"/>
</dbReference>
<dbReference type="Pfam" id="PF00849">
    <property type="entry name" value="PseudoU_synth_2"/>
    <property type="match status" value="1"/>
</dbReference>
<name>A0A060PZC3_HELPX</name>
<evidence type="ECO:0000259" key="5">
    <source>
        <dbReference type="SMART" id="SM00363"/>
    </source>
</evidence>
<dbReference type="PROSITE" id="PS50889">
    <property type="entry name" value="S4"/>
    <property type="match status" value="1"/>
</dbReference>
<dbReference type="Proteomes" id="UP000031662">
    <property type="component" value="Chromosome"/>
</dbReference>
<keyword evidence="2 4" id="KW-0413">Isomerase</keyword>
<dbReference type="InterPro" id="IPR036986">
    <property type="entry name" value="S4_RNA-bd_sf"/>
</dbReference>
<dbReference type="NCBIfam" id="TIGR00093">
    <property type="entry name" value="pseudouridine synthase"/>
    <property type="match status" value="1"/>
</dbReference>
<evidence type="ECO:0000313" key="7">
    <source>
        <dbReference type="Proteomes" id="UP000031662"/>
    </source>
</evidence>
<protein>
    <recommendedName>
        <fullName evidence="4">Pseudouridine synthase</fullName>
        <ecNumber evidence="4">5.4.99.-</ecNumber>
    </recommendedName>
</protein>
<dbReference type="GO" id="GO:0003723">
    <property type="term" value="F:RNA binding"/>
    <property type="evidence" value="ECO:0007669"/>
    <property type="project" value="UniProtKB-KW"/>
</dbReference>
<dbReference type="CDD" id="cd00165">
    <property type="entry name" value="S4"/>
    <property type="match status" value="1"/>
</dbReference>
<dbReference type="AlphaFoldDB" id="A0A060PZC3"/>
<dbReference type="InterPro" id="IPR050343">
    <property type="entry name" value="RsuA_PseudoU_synthase"/>
</dbReference>
<dbReference type="HOGENOM" id="CLU_024979_1_2_7"/>
<proteinExistence type="inferred from homology"/>
<dbReference type="InterPro" id="IPR042092">
    <property type="entry name" value="PsdUridine_s_RsuA/RluB/E/F_cat"/>
</dbReference>
<dbReference type="InterPro" id="IPR018496">
    <property type="entry name" value="PsdUridine_synth_RsuA/RluB_CS"/>
</dbReference>
<accession>A0A060PZC3</accession>
<dbReference type="Gene3D" id="3.30.70.580">
    <property type="entry name" value="Pseudouridine synthase I, catalytic domain, N-terminal subdomain"/>
    <property type="match status" value="1"/>
</dbReference>
<dbReference type="InterPro" id="IPR006145">
    <property type="entry name" value="PsdUridine_synth_RsuA/RluA"/>
</dbReference>
<dbReference type="Pfam" id="PF01479">
    <property type="entry name" value="S4"/>
    <property type="match status" value="1"/>
</dbReference>
<dbReference type="GO" id="GO:0120159">
    <property type="term" value="F:rRNA pseudouridine synthase activity"/>
    <property type="evidence" value="ECO:0007669"/>
    <property type="project" value="UniProtKB-ARBA"/>
</dbReference>
<keyword evidence="3" id="KW-0694">RNA-binding</keyword>
<evidence type="ECO:0000256" key="4">
    <source>
        <dbReference type="RuleBase" id="RU003887"/>
    </source>
</evidence>
<dbReference type="EMBL" id="AP014523">
    <property type="protein sequence ID" value="BAO97451.1"/>
    <property type="molecule type" value="Genomic_DNA"/>
</dbReference>
<evidence type="ECO:0000256" key="3">
    <source>
        <dbReference type="PROSITE-ProRule" id="PRU00182"/>
    </source>
</evidence>
<dbReference type="PANTHER" id="PTHR47683">
    <property type="entry name" value="PSEUDOURIDINE SYNTHASE FAMILY PROTEIN-RELATED"/>
    <property type="match status" value="1"/>
</dbReference>
<dbReference type="Gene3D" id="3.10.290.10">
    <property type="entry name" value="RNA-binding S4 domain"/>
    <property type="match status" value="1"/>
</dbReference>
<dbReference type="PANTHER" id="PTHR47683:SF2">
    <property type="entry name" value="RNA-BINDING S4 DOMAIN-CONTAINING PROTEIN"/>
    <property type="match status" value="1"/>
</dbReference>
<dbReference type="EC" id="5.4.99.-" evidence="4"/>
<dbReference type="SMART" id="SM00363">
    <property type="entry name" value="S4"/>
    <property type="match status" value="1"/>
</dbReference>
<feature type="domain" description="RNA-binding S4" evidence="5">
    <location>
        <begin position="6"/>
        <end position="62"/>
    </location>
</feature>
<comment type="similarity">
    <text evidence="1 4">Belongs to the pseudouridine synthase RsuA family.</text>
</comment>
<dbReference type="RefSeq" id="WP_080311587.1">
    <property type="nucleotide sequence ID" value="NZ_AP014523.1"/>
</dbReference>
<dbReference type="SUPFAM" id="SSF55120">
    <property type="entry name" value="Pseudouridine synthase"/>
    <property type="match status" value="1"/>
</dbReference>
<dbReference type="InterPro" id="IPR000748">
    <property type="entry name" value="PsdUridine_synth_RsuA/RluB/E/F"/>
</dbReference>
<evidence type="ECO:0000256" key="1">
    <source>
        <dbReference type="ARBA" id="ARBA00008348"/>
    </source>
</evidence>
<organism evidence="6 7">
    <name type="scientific">Helicobacter pylori NY40</name>
    <dbReference type="NCBI Taxonomy" id="1426844"/>
    <lineage>
        <taxon>Bacteria</taxon>
        <taxon>Pseudomonadati</taxon>
        <taxon>Campylobacterota</taxon>
        <taxon>Epsilonproteobacteria</taxon>
        <taxon>Campylobacterales</taxon>
        <taxon>Helicobacteraceae</taxon>
        <taxon>Helicobacter</taxon>
    </lineage>
</organism>
<dbReference type="Gene3D" id="3.30.70.1560">
    <property type="entry name" value="Alpha-L RNA-binding motif"/>
    <property type="match status" value="1"/>
</dbReference>
<dbReference type="InterPro" id="IPR020103">
    <property type="entry name" value="PsdUridine_synth_cat_dom_sf"/>
</dbReference>
<sequence length="262" mass="30329">MEGFSLRINQFLAHYTKHSRREAEKLVLEGRVKINHEHAKLASVVKENDKVFLDKRLIKPLKNKKFSVLIYHKPKGELVSKNDPLKRRVIYESLEKKYAHFAPVGRLDFASEGVLLLSDSKAVVSALMHANLEKEYLVKIQGFVTREMENAMQEGLKLENATKGAHQKTPIKSMEFAPFIGYEIIKNHAKYSKIRVIINEGKNRELRRFFAFFNAGVLDLRRVRYGFVNLNALPVGKMRFLNRQEYNELHAFMANRANTKGD</sequence>
<reference evidence="6 7" key="1">
    <citation type="submission" date="2013-11" db="EMBL/GenBank/DDBJ databases">
        <title>Estimation of Helicobacter pylori bacteriophage ecology using H. pylori isolates.</title>
        <authorList>
            <person name="Uchiyama J."/>
            <person name="Takemura-Uchiyama I."/>
            <person name="Ujihara T."/>
            <person name="Matsuzaki S."/>
        </authorList>
    </citation>
    <scope>NUCLEOTIDE SEQUENCE [LARGE SCALE GENOMIC DNA]</scope>
    <source>
        <strain evidence="6 7">NY40</strain>
    </source>
</reference>